<name>A0A2M4D1B6_ANODA</name>
<evidence type="ECO:0000313" key="2">
    <source>
        <dbReference type="EMBL" id="MBW71373.1"/>
    </source>
</evidence>
<dbReference type="AlphaFoldDB" id="A0A2M4D1B6"/>
<feature type="signal peptide" evidence="1">
    <location>
        <begin position="1"/>
        <end position="20"/>
    </location>
</feature>
<accession>A0A2M4D1B6</accession>
<dbReference type="EMBL" id="GGFL01007195">
    <property type="protein sequence ID" value="MBW71373.1"/>
    <property type="molecule type" value="Transcribed_RNA"/>
</dbReference>
<protein>
    <submittedName>
        <fullName evidence="2">Putative secreted protein</fullName>
    </submittedName>
</protein>
<keyword evidence="1" id="KW-0732">Signal</keyword>
<proteinExistence type="predicted"/>
<feature type="chain" id="PRO_5014785766" evidence="1">
    <location>
        <begin position="21"/>
        <end position="82"/>
    </location>
</feature>
<reference evidence="2" key="1">
    <citation type="submission" date="2018-01" db="EMBL/GenBank/DDBJ databases">
        <title>An insight into the sialome of Amazonian anophelines.</title>
        <authorList>
            <person name="Ribeiro J.M."/>
            <person name="Scarpassa V."/>
            <person name="Calvo E."/>
        </authorList>
    </citation>
    <scope>NUCLEOTIDE SEQUENCE</scope>
</reference>
<sequence length="82" mass="9213">MMVAATIRLLLLRLLRRRLGRGVFSGGLGTCGTCGARRNFNEPLQTLQTPTTTLGFTLFHTFDTLQKGRGRVERRENGEGYR</sequence>
<evidence type="ECO:0000256" key="1">
    <source>
        <dbReference type="SAM" id="SignalP"/>
    </source>
</evidence>
<organism evidence="2">
    <name type="scientific">Anopheles darlingi</name>
    <name type="common">Mosquito</name>
    <dbReference type="NCBI Taxonomy" id="43151"/>
    <lineage>
        <taxon>Eukaryota</taxon>
        <taxon>Metazoa</taxon>
        <taxon>Ecdysozoa</taxon>
        <taxon>Arthropoda</taxon>
        <taxon>Hexapoda</taxon>
        <taxon>Insecta</taxon>
        <taxon>Pterygota</taxon>
        <taxon>Neoptera</taxon>
        <taxon>Endopterygota</taxon>
        <taxon>Diptera</taxon>
        <taxon>Nematocera</taxon>
        <taxon>Culicoidea</taxon>
        <taxon>Culicidae</taxon>
        <taxon>Anophelinae</taxon>
        <taxon>Anopheles</taxon>
    </lineage>
</organism>